<evidence type="ECO:0000256" key="1">
    <source>
        <dbReference type="ARBA" id="ARBA00004123"/>
    </source>
</evidence>
<feature type="domain" description="Exoribonuclease phosphorolytic" evidence="6">
    <location>
        <begin position="4"/>
        <end position="141"/>
    </location>
</feature>
<dbReference type="EMBL" id="WHUW01000018">
    <property type="protein sequence ID" value="KAF8437653.1"/>
    <property type="molecule type" value="Genomic_DNA"/>
</dbReference>
<evidence type="ECO:0000256" key="5">
    <source>
        <dbReference type="ARBA" id="ARBA00023242"/>
    </source>
</evidence>
<evidence type="ECO:0000256" key="4">
    <source>
        <dbReference type="ARBA" id="ARBA00022835"/>
    </source>
</evidence>
<reference evidence="7" key="2">
    <citation type="journal article" date="2020" name="Nat. Commun.">
        <title>Large-scale genome sequencing of mycorrhizal fungi provides insights into the early evolution of symbiotic traits.</title>
        <authorList>
            <person name="Miyauchi S."/>
            <person name="Kiss E."/>
            <person name="Kuo A."/>
            <person name="Drula E."/>
            <person name="Kohler A."/>
            <person name="Sanchez-Garcia M."/>
            <person name="Morin E."/>
            <person name="Andreopoulos B."/>
            <person name="Barry K.W."/>
            <person name="Bonito G."/>
            <person name="Buee M."/>
            <person name="Carver A."/>
            <person name="Chen C."/>
            <person name="Cichocki N."/>
            <person name="Clum A."/>
            <person name="Culley D."/>
            <person name="Crous P.W."/>
            <person name="Fauchery L."/>
            <person name="Girlanda M."/>
            <person name="Hayes R.D."/>
            <person name="Keri Z."/>
            <person name="LaButti K."/>
            <person name="Lipzen A."/>
            <person name="Lombard V."/>
            <person name="Magnuson J."/>
            <person name="Maillard F."/>
            <person name="Murat C."/>
            <person name="Nolan M."/>
            <person name="Ohm R.A."/>
            <person name="Pangilinan J."/>
            <person name="Pereira M.F."/>
            <person name="Perotto S."/>
            <person name="Peter M."/>
            <person name="Pfister S."/>
            <person name="Riley R."/>
            <person name="Sitrit Y."/>
            <person name="Stielow J.B."/>
            <person name="Szollosi G."/>
            <person name="Zifcakova L."/>
            <person name="Stursova M."/>
            <person name="Spatafora J.W."/>
            <person name="Tedersoo L."/>
            <person name="Vaario L.M."/>
            <person name="Yamada A."/>
            <person name="Yan M."/>
            <person name="Wang P."/>
            <person name="Xu J."/>
            <person name="Bruns T."/>
            <person name="Baldrian P."/>
            <person name="Vilgalys R."/>
            <person name="Dunand C."/>
            <person name="Henrissat B."/>
            <person name="Grigoriev I.V."/>
            <person name="Hibbett D."/>
            <person name="Nagy L.G."/>
            <person name="Martin F.M."/>
        </authorList>
    </citation>
    <scope>NUCLEOTIDE SEQUENCE</scope>
    <source>
        <strain evidence="7">BED1</strain>
    </source>
</reference>
<dbReference type="PANTHER" id="PTHR11953:SF1">
    <property type="entry name" value="EXOSOME COMPLEX COMPONENT RRP46"/>
    <property type="match status" value="1"/>
</dbReference>
<dbReference type="GO" id="GO:0000177">
    <property type="term" value="C:cytoplasmic exosome (RNase complex)"/>
    <property type="evidence" value="ECO:0007669"/>
    <property type="project" value="TreeGrafter"/>
</dbReference>
<sequence length="258" mass="26587">MTLPVHIAFDGLSGVDGSARFSFGPTTALASVSGPIAARPATEHPARATIDLHVRPLSAIPGTTQKHVAIALKGILERACILAQHPRTLIQVVVQALSPLSSTPSRMRTDANVDTGEADVEVDLLLAAQINACSLALLNAGSIPMRGVVCAIAVSQPNATSPPRVVTTSGGPSHAEYTGCFAFLFGVDRAHTSMGGTGASGPIPPSKSIWTNYRARPGNTFSATALEEAENVALEGAAEVWMKIKGSLRASFAGDGQS</sequence>
<dbReference type="Gene3D" id="3.30.230.70">
    <property type="entry name" value="GHMP Kinase, N-terminal domain"/>
    <property type="match status" value="1"/>
</dbReference>
<dbReference type="PANTHER" id="PTHR11953">
    <property type="entry name" value="EXOSOME COMPLEX COMPONENT"/>
    <property type="match status" value="1"/>
</dbReference>
<dbReference type="AlphaFoldDB" id="A0AAD4GCZ8"/>
<reference evidence="7" key="1">
    <citation type="submission" date="2019-10" db="EMBL/GenBank/DDBJ databases">
        <authorList>
            <consortium name="DOE Joint Genome Institute"/>
            <person name="Kuo A."/>
            <person name="Miyauchi S."/>
            <person name="Kiss E."/>
            <person name="Drula E."/>
            <person name="Kohler A."/>
            <person name="Sanchez-Garcia M."/>
            <person name="Andreopoulos B."/>
            <person name="Barry K.W."/>
            <person name="Bonito G."/>
            <person name="Buee M."/>
            <person name="Carver A."/>
            <person name="Chen C."/>
            <person name="Cichocki N."/>
            <person name="Clum A."/>
            <person name="Culley D."/>
            <person name="Crous P.W."/>
            <person name="Fauchery L."/>
            <person name="Girlanda M."/>
            <person name="Hayes R."/>
            <person name="Keri Z."/>
            <person name="LaButti K."/>
            <person name="Lipzen A."/>
            <person name="Lombard V."/>
            <person name="Magnuson J."/>
            <person name="Maillard F."/>
            <person name="Morin E."/>
            <person name="Murat C."/>
            <person name="Nolan M."/>
            <person name="Ohm R."/>
            <person name="Pangilinan J."/>
            <person name="Pereira M."/>
            <person name="Perotto S."/>
            <person name="Peter M."/>
            <person name="Riley R."/>
            <person name="Sitrit Y."/>
            <person name="Stielow B."/>
            <person name="Szollosi G."/>
            <person name="Zifcakova L."/>
            <person name="Stursova M."/>
            <person name="Spatafora J.W."/>
            <person name="Tedersoo L."/>
            <person name="Vaario L.-M."/>
            <person name="Yamada A."/>
            <person name="Yan M."/>
            <person name="Wang P."/>
            <person name="Xu J."/>
            <person name="Bruns T."/>
            <person name="Baldrian P."/>
            <person name="Vilgalys R."/>
            <person name="Henrissat B."/>
            <person name="Grigoriev I.V."/>
            <person name="Hibbett D."/>
            <person name="Nagy L.G."/>
            <person name="Martin F.M."/>
        </authorList>
    </citation>
    <scope>NUCLEOTIDE SEQUENCE</scope>
    <source>
        <strain evidence="7">BED1</strain>
    </source>
</reference>
<accession>A0AAD4GCZ8</accession>
<keyword evidence="8" id="KW-1185">Reference proteome</keyword>
<comment type="caution">
    <text evidence="7">The sequence shown here is derived from an EMBL/GenBank/DDBJ whole genome shotgun (WGS) entry which is preliminary data.</text>
</comment>
<evidence type="ECO:0000313" key="7">
    <source>
        <dbReference type="EMBL" id="KAF8437653.1"/>
    </source>
</evidence>
<dbReference type="InterPro" id="IPR001247">
    <property type="entry name" value="ExoRNase_PH_dom1"/>
</dbReference>
<dbReference type="InterPro" id="IPR050080">
    <property type="entry name" value="RNase_PH"/>
</dbReference>
<gene>
    <name evidence="7" type="ORF">L210DRAFT_2339209</name>
</gene>
<dbReference type="GO" id="GO:0016075">
    <property type="term" value="P:rRNA catabolic process"/>
    <property type="evidence" value="ECO:0007669"/>
    <property type="project" value="TreeGrafter"/>
</dbReference>
<keyword evidence="3" id="KW-0698">rRNA processing</keyword>
<keyword evidence="4" id="KW-0271">Exosome</keyword>
<evidence type="ECO:0000256" key="2">
    <source>
        <dbReference type="ARBA" id="ARBA00006678"/>
    </source>
</evidence>
<evidence type="ECO:0000256" key="3">
    <source>
        <dbReference type="ARBA" id="ARBA00022552"/>
    </source>
</evidence>
<dbReference type="Proteomes" id="UP001194468">
    <property type="component" value="Unassembled WGS sequence"/>
</dbReference>
<evidence type="ECO:0000259" key="6">
    <source>
        <dbReference type="Pfam" id="PF01138"/>
    </source>
</evidence>
<dbReference type="GO" id="GO:0034475">
    <property type="term" value="P:U4 snRNA 3'-end processing"/>
    <property type="evidence" value="ECO:0007669"/>
    <property type="project" value="TreeGrafter"/>
</dbReference>
<dbReference type="GO" id="GO:0003723">
    <property type="term" value="F:RNA binding"/>
    <property type="evidence" value="ECO:0007669"/>
    <property type="project" value="TreeGrafter"/>
</dbReference>
<dbReference type="InterPro" id="IPR027408">
    <property type="entry name" value="PNPase/RNase_PH_dom_sf"/>
</dbReference>
<dbReference type="GO" id="GO:0005730">
    <property type="term" value="C:nucleolus"/>
    <property type="evidence" value="ECO:0007669"/>
    <property type="project" value="TreeGrafter"/>
</dbReference>
<keyword evidence="5" id="KW-0539">Nucleus</keyword>
<dbReference type="GO" id="GO:0000176">
    <property type="term" value="C:nuclear exosome (RNase complex)"/>
    <property type="evidence" value="ECO:0007669"/>
    <property type="project" value="UniProtKB-ARBA"/>
</dbReference>
<protein>
    <recommendedName>
        <fullName evidence="6">Exoribonuclease phosphorolytic domain-containing protein</fullName>
    </recommendedName>
</protein>
<dbReference type="GO" id="GO:0006364">
    <property type="term" value="P:rRNA processing"/>
    <property type="evidence" value="ECO:0007669"/>
    <property type="project" value="UniProtKB-KW"/>
</dbReference>
<dbReference type="SUPFAM" id="SSF54211">
    <property type="entry name" value="Ribosomal protein S5 domain 2-like"/>
    <property type="match status" value="1"/>
</dbReference>
<comment type="subcellular location">
    <subcellularLocation>
        <location evidence="1">Nucleus</location>
    </subcellularLocation>
</comment>
<name>A0AAD4GCZ8_BOLED</name>
<proteinExistence type="inferred from homology"/>
<comment type="similarity">
    <text evidence="2">Belongs to the RNase PH family.</text>
</comment>
<dbReference type="InterPro" id="IPR020568">
    <property type="entry name" value="Ribosomal_Su5_D2-typ_SF"/>
</dbReference>
<organism evidence="7 8">
    <name type="scientific">Boletus edulis BED1</name>
    <dbReference type="NCBI Taxonomy" id="1328754"/>
    <lineage>
        <taxon>Eukaryota</taxon>
        <taxon>Fungi</taxon>
        <taxon>Dikarya</taxon>
        <taxon>Basidiomycota</taxon>
        <taxon>Agaricomycotina</taxon>
        <taxon>Agaricomycetes</taxon>
        <taxon>Agaricomycetidae</taxon>
        <taxon>Boletales</taxon>
        <taxon>Boletineae</taxon>
        <taxon>Boletaceae</taxon>
        <taxon>Boletoideae</taxon>
        <taxon>Boletus</taxon>
    </lineage>
</organism>
<evidence type="ECO:0000313" key="8">
    <source>
        <dbReference type="Proteomes" id="UP001194468"/>
    </source>
</evidence>
<dbReference type="Pfam" id="PF01138">
    <property type="entry name" value="RNase_PH"/>
    <property type="match status" value="1"/>
</dbReference>
<dbReference type="GO" id="GO:0071028">
    <property type="term" value="P:nuclear mRNA surveillance"/>
    <property type="evidence" value="ECO:0007669"/>
    <property type="project" value="TreeGrafter"/>
</dbReference>
<dbReference type="GO" id="GO:0071051">
    <property type="term" value="P:poly(A)-dependent snoRNA 3'-end processing"/>
    <property type="evidence" value="ECO:0007669"/>
    <property type="project" value="TreeGrafter"/>
</dbReference>